<keyword evidence="1" id="KW-1133">Transmembrane helix</keyword>
<feature type="transmembrane region" description="Helical" evidence="1">
    <location>
        <begin position="6"/>
        <end position="26"/>
    </location>
</feature>
<dbReference type="STRING" id="1121290.CLAOCE_01960"/>
<dbReference type="RefSeq" id="WP_070109169.1">
    <property type="nucleotide sequence ID" value="NZ_LZFO01000002.1"/>
</dbReference>
<reference evidence="2 3" key="1">
    <citation type="submission" date="2016-06" db="EMBL/GenBank/DDBJ databases">
        <title>Genome sequence of Clostridium acetireducens DSM 10703.</title>
        <authorList>
            <person name="Poehlein A."/>
            <person name="Fluechter S."/>
            <person name="Duerre P."/>
            <person name="Daniel R."/>
        </authorList>
    </citation>
    <scope>NUCLEOTIDE SEQUENCE [LARGE SCALE GENOMIC DNA]</scope>
    <source>
        <strain evidence="2 3">DSM 10703</strain>
    </source>
</reference>
<comment type="caution">
    <text evidence="2">The sequence shown here is derived from an EMBL/GenBank/DDBJ whole genome shotgun (WGS) entry which is preliminary data.</text>
</comment>
<dbReference type="NCBIfam" id="TIGR02896">
    <property type="entry name" value="spore_III_AF"/>
    <property type="match status" value="1"/>
</dbReference>
<dbReference type="Pfam" id="PF09581">
    <property type="entry name" value="Spore_III_AF"/>
    <property type="match status" value="1"/>
</dbReference>
<evidence type="ECO:0000313" key="2">
    <source>
        <dbReference type="EMBL" id="OFI07592.1"/>
    </source>
</evidence>
<proteinExistence type="predicted"/>
<dbReference type="EMBL" id="LZFO01000002">
    <property type="protein sequence ID" value="OFI07592.1"/>
    <property type="molecule type" value="Genomic_DNA"/>
</dbReference>
<organism evidence="2 3">
    <name type="scientific">Clostridium acetireducens DSM 10703</name>
    <dbReference type="NCBI Taxonomy" id="1121290"/>
    <lineage>
        <taxon>Bacteria</taxon>
        <taxon>Bacillati</taxon>
        <taxon>Bacillota</taxon>
        <taxon>Clostridia</taxon>
        <taxon>Eubacteriales</taxon>
        <taxon>Clostridiaceae</taxon>
        <taxon>Clostridium</taxon>
    </lineage>
</organism>
<dbReference type="AlphaFoldDB" id="A0A1E8F232"/>
<dbReference type="OrthoDB" id="2375554at2"/>
<accession>A0A1E8F232</accession>
<evidence type="ECO:0000256" key="1">
    <source>
        <dbReference type="SAM" id="Phobius"/>
    </source>
</evidence>
<name>A0A1E8F232_9CLOT</name>
<keyword evidence="1" id="KW-0812">Transmembrane</keyword>
<gene>
    <name evidence="2" type="ORF">CLOACE_01960</name>
</gene>
<feature type="transmembrane region" description="Helical" evidence="1">
    <location>
        <begin position="38"/>
        <end position="56"/>
    </location>
</feature>
<keyword evidence="1" id="KW-0472">Membrane</keyword>
<dbReference type="InterPro" id="IPR014245">
    <property type="entry name" value="Spore_III_AF"/>
</dbReference>
<evidence type="ECO:0000313" key="3">
    <source>
        <dbReference type="Proteomes" id="UP000175744"/>
    </source>
</evidence>
<dbReference type="PATRIC" id="fig|1121290.3.peg.199"/>
<protein>
    <submittedName>
        <fullName evidence="2">Stage III sporulation protein SpoIIIAF</fullName>
    </submittedName>
</protein>
<sequence length="198" mass="23196">MIESLKQWIINICTAVFFITAVEMILPNNSLKKYAKFVLGLILITVLINPIIKIFHKNFDINVYSKNIYENFDKSKHQEDLQEYKKNTLDNTVEVFKSNIESLCENKLKEKYPNEKYKVSAKVQFDEGKEKFFINKIDVLVKSNKIEKIKKVKIDSKDRLANTSNNTEILNNEKGKNIKKYLSDELKVSKDIIIVRKL</sequence>
<dbReference type="Proteomes" id="UP000175744">
    <property type="component" value="Unassembled WGS sequence"/>
</dbReference>
<keyword evidence="3" id="KW-1185">Reference proteome</keyword>